<dbReference type="InterPro" id="IPR001623">
    <property type="entry name" value="DnaJ_domain"/>
</dbReference>
<feature type="non-terminal residue" evidence="2">
    <location>
        <position position="121"/>
    </location>
</feature>
<protein>
    <recommendedName>
        <fullName evidence="1">J domain-containing protein</fullName>
    </recommendedName>
</protein>
<dbReference type="PROSITE" id="PS50076">
    <property type="entry name" value="DNAJ_2"/>
    <property type="match status" value="1"/>
</dbReference>
<dbReference type="Pfam" id="PF00226">
    <property type="entry name" value="DnaJ"/>
    <property type="match status" value="1"/>
</dbReference>
<dbReference type="SUPFAM" id="SSF46565">
    <property type="entry name" value="Chaperone J-domain"/>
    <property type="match status" value="1"/>
</dbReference>
<dbReference type="InterPro" id="IPR036869">
    <property type="entry name" value="J_dom_sf"/>
</dbReference>
<accession>A0ABQ6N6S6</accession>
<name>A0ABQ6N6S6_9STRA</name>
<keyword evidence="3" id="KW-1185">Reference proteome</keyword>
<dbReference type="CDD" id="cd06257">
    <property type="entry name" value="DnaJ"/>
    <property type="match status" value="1"/>
</dbReference>
<evidence type="ECO:0000313" key="3">
    <source>
        <dbReference type="Proteomes" id="UP001165060"/>
    </source>
</evidence>
<evidence type="ECO:0000313" key="2">
    <source>
        <dbReference type="EMBL" id="GMI41073.1"/>
    </source>
</evidence>
<evidence type="ECO:0000259" key="1">
    <source>
        <dbReference type="PROSITE" id="PS50076"/>
    </source>
</evidence>
<dbReference type="SMART" id="SM00271">
    <property type="entry name" value="DnaJ"/>
    <property type="match status" value="1"/>
</dbReference>
<proteinExistence type="predicted"/>
<comment type="caution">
    <text evidence="2">The sequence shown here is derived from an EMBL/GenBank/DDBJ whole genome shotgun (WGS) entry which is preliminary data.</text>
</comment>
<feature type="domain" description="J" evidence="1">
    <location>
        <begin position="1"/>
        <end position="52"/>
    </location>
</feature>
<organism evidence="2 3">
    <name type="scientific">Tetraparma gracilis</name>
    <dbReference type="NCBI Taxonomy" id="2962635"/>
    <lineage>
        <taxon>Eukaryota</taxon>
        <taxon>Sar</taxon>
        <taxon>Stramenopiles</taxon>
        <taxon>Ochrophyta</taxon>
        <taxon>Bolidophyceae</taxon>
        <taxon>Parmales</taxon>
        <taxon>Triparmaceae</taxon>
        <taxon>Tetraparma</taxon>
    </lineage>
</organism>
<reference evidence="2 3" key="1">
    <citation type="journal article" date="2023" name="Commun. Biol.">
        <title>Genome analysis of Parmales, the sister group of diatoms, reveals the evolutionary specialization of diatoms from phago-mixotrophs to photoautotrophs.</title>
        <authorList>
            <person name="Ban H."/>
            <person name="Sato S."/>
            <person name="Yoshikawa S."/>
            <person name="Yamada K."/>
            <person name="Nakamura Y."/>
            <person name="Ichinomiya M."/>
            <person name="Sato N."/>
            <person name="Blanc-Mathieu R."/>
            <person name="Endo H."/>
            <person name="Kuwata A."/>
            <person name="Ogata H."/>
        </authorList>
    </citation>
    <scope>NUCLEOTIDE SEQUENCE [LARGE SCALE GENOMIC DNA]</scope>
</reference>
<dbReference type="EMBL" id="BRYB01000976">
    <property type="protein sequence ID" value="GMI41073.1"/>
    <property type="molecule type" value="Genomic_DNA"/>
</dbReference>
<sequence>MPPEAGRPAERGGRAKAGWKKLVLQHHPDKGGAAERFAEVQEAYEFLKKEASADDARVPAECVHWYNHEVLGLPASPHSPGKPWLSYSAWARTLCLSDERVAAFDRGALTLAALLLLVLFR</sequence>
<dbReference type="Proteomes" id="UP001165060">
    <property type="component" value="Unassembled WGS sequence"/>
</dbReference>
<dbReference type="Gene3D" id="1.10.287.110">
    <property type="entry name" value="DnaJ domain"/>
    <property type="match status" value="1"/>
</dbReference>
<gene>
    <name evidence="2" type="ORF">TeGR_g14333</name>
</gene>